<protein>
    <recommendedName>
        <fullName evidence="1">Surface-adhesin protein E-like domain-containing protein</fullName>
    </recommendedName>
</protein>
<dbReference type="Pfam" id="PF16747">
    <property type="entry name" value="Adhesin_E"/>
    <property type="match status" value="1"/>
</dbReference>
<reference evidence="2 3" key="1">
    <citation type="submission" date="2018-01" db="EMBL/GenBank/DDBJ databases">
        <title>Saezia sanguinis gen. nov., sp. nov., in the order Burkholderiales isolated from human blood.</title>
        <authorList>
            <person name="Medina-Pascual M.J."/>
            <person name="Valdezate S."/>
            <person name="Monzon S."/>
            <person name="Cuesta I."/>
            <person name="Carrasco G."/>
            <person name="Villalon P."/>
            <person name="Saez-Nieto J.A."/>
        </authorList>
    </citation>
    <scope>NUCLEOTIDE SEQUENCE [LARGE SCALE GENOMIC DNA]</scope>
    <source>
        <strain evidence="2 3">CNM695-12</strain>
    </source>
</reference>
<dbReference type="EMBL" id="PQSP01000001">
    <property type="protein sequence ID" value="RUS68275.1"/>
    <property type="molecule type" value="Genomic_DNA"/>
</dbReference>
<organism evidence="2 3">
    <name type="scientific">Saezia sanguinis</name>
    <dbReference type="NCBI Taxonomy" id="1965230"/>
    <lineage>
        <taxon>Bacteria</taxon>
        <taxon>Pseudomonadati</taxon>
        <taxon>Pseudomonadota</taxon>
        <taxon>Betaproteobacteria</taxon>
        <taxon>Burkholderiales</taxon>
        <taxon>Saeziaceae</taxon>
        <taxon>Saezia</taxon>
    </lineage>
</organism>
<name>A0A433SHP9_9BURK</name>
<keyword evidence="3" id="KW-1185">Reference proteome</keyword>
<dbReference type="Proteomes" id="UP000286947">
    <property type="component" value="Unassembled WGS sequence"/>
</dbReference>
<sequence length="104" mass="12035">MPNSRGDSFYYWSSPEVDSSNNSLITARILLNDHTPNESAVFNITYDCTNTTARMNHIKDYSERFAQGEIYTTLEDFPNRFDPLPLPLDKDEPFAYVYLQVCPQ</sequence>
<evidence type="ECO:0000313" key="3">
    <source>
        <dbReference type="Proteomes" id="UP000286947"/>
    </source>
</evidence>
<evidence type="ECO:0000259" key="1">
    <source>
        <dbReference type="Pfam" id="PF16747"/>
    </source>
</evidence>
<gene>
    <name evidence="2" type="ORF">CUZ56_00764</name>
</gene>
<accession>A0A433SHP9</accession>
<proteinExistence type="predicted"/>
<evidence type="ECO:0000313" key="2">
    <source>
        <dbReference type="EMBL" id="RUS68275.1"/>
    </source>
</evidence>
<dbReference type="InterPro" id="IPR031939">
    <property type="entry name" value="Adhesin_E-like"/>
</dbReference>
<comment type="caution">
    <text evidence="2">The sequence shown here is derived from an EMBL/GenBank/DDBJ whole genome shotgun (WGS) entry which is preliminary data.</text>
</comment>
<dbReference type="AlphaFoldDB" id="A0A433SHP9"/>
<dbReference type="RefSeq" id="WP_369126756.1">
    <property type="nucleotide sequence ID" value="NZ_PQSP01000001.1"/>
</dbReference>
<feature type="domain" description="Surface-adhesin protein E-like" evidence="1">
    <location>
        <begin position="34"/>
        <end position="74"/>
    </location>
</feature>